<dbReference type="GO" id="GO:0016810">
    <property type="term" value="F:hydrolase activity, acting on carbon-nitrogen (but not peptide) bonds"/>
    <property type="evidence" value="ECO:0007669"/>
    <property type="project" value="InterPro"/>
</dbReference>
<proteinExistence type="predicted"/>
<dbReference type="InterPro" id="IPR013108">
    <property type="entry name" value="Amidohydro_3"/>
</dbReference>
<dbReference type="Proteomes" id="UP000501692">
    <property type="component" value="Chromosome"/>
</dbReference>
<gene>
    <name evidence="2" type="ORF">G8E09_09460</name>
</gene>
<dbReference type="CDD" id="cd01300">
    <property type="entry name" value="YtcJ_like"/>
    <property type="match status" value="1"/>
</dbReference>
<dbReference type="PANTHER" id="PTHR22642">
    <property type="entry name" value="IMIDAZOLONEPROPIONASE"/>
    <property type="match status" value="1"/>
</dbReference>
<name>A0A6H0FUB2_ACIPI</name>
<evidence type="ECO:0000313" key="3">
    <source>
        <dbReference type="Proteomes" id="UP000501692"/>
    </source>
</evidence>
<keyword evidence="2" id="KW-0378">Hydrolase</keyword>
<dbReference type="Gene3D" id="3.20.20.140">
    <property type="entry name" value="Metal-dependent hydrolases"/>
    <property type="match status" value="1"/>
</dbReference>
<dbReference type="PANTHER" id="PTHR22642:SF2">
    <property type="entry name" value="PROTEIN LONG AFTER FAR-RED 3"/>
    <property type="match status" value="1"/>
</dbReference>
<feature type="domain" description="Amidohydrolase 3" evidence="1">
    <location>
        <begin position="80"/>
        <end position="588"/>
    </location>
</feature>
<dbReference type="Gene3D" id="3.10.310.70">
    <property type="match status" value="1"/>
</dbReference>
<sequence length="590" mass="64513">MRFKKGFLALSLGLLFINLGCTDNESADNNGAESIYINGKIYTAKDKDSLQQAIAVAHDGTIIKVGSNEEIKKIADSNTQVIDLDHKVLMPGLIDSHIHALASGVEAILATIDSSDPTIDISKVEAKLKQSSLDGTGVAGDVLFLNGLSSEYWELADQLSNVFNNNEWKDHPIALVGSDHHTAWANQALLKKAGIDANFIQQLSPDDQQNIAHNDKFEPTGFVVDSGWDMVSDKIPSISHELLYKGSKEAIKYYNSLGLTAWMDIAANASPNKGITNIHNTEQTLGMIPMYKELSQKGELTARVSGLHVINSKSTPQVFNIIESINSKYKNIDNFKLIGVKVFADGVLEYPAQSAALLGRYSNSNKQGTLLFDSTTFKVLVNEADKRNMLVHIHAVGDRAVHESLNAFEYARSKRQSKVPHSITHLQLVDPNDYKRFKQNNVIASMQLAWAYEDGFNKELVKPYIDATSYKGMYPAHSLLVNGATIAGASDAPVSTANPFVAMATAITRKGSEGEVLNPAEAIDRDTVFKAYTINSAKALSLDKSIGTLEPGKKADMIVVDRDIFNVSPEQLAETKVVSTIFHGKKVYQQ</sequence>
<dbReference type="Gene3D" id="2.30.40.10">
    <property type="entry name" value="Urease, subunit C, domain 1"/>
    <property type="match status" value="1"/>
</dbReference>
<organism evidence="2 3">
    <name type="scientific">Acinetobacter pittii</name>
    <name type="common">Acinetobacter genomosp. 3</name>
    <dbReference type="NCBI Taxonomy" id="48296"/>
    <lineage>
        <taxon>Bacteria</taxon>
        <taxon>Pseudomonadati</taxon>
        <taxon>Pseudomonadota</taxon>
        <taxon>Gammaproteobacteria</taxon>
        <taxon>Moraxellales</taxon>
        <taxon>Moraxellaceae</taxon>
        <taxon>Acinetobacter</taxon>
        <taxon>Acinetobacter calcoaceticus/baumannii complex</taxon>
    </lineage>
</organism>
<dbReference type="RefSeq" id="WP_167563570.1">
    <property type="nucleotide sequence ID" value="NZ_CP049806.1"/>
</dbReference>
<evidence type="ECO:0000313" key="2">
    <source>
        <dbReference type="EMBL" id="QIT17920.1"/>
    </source>
</evidence>
<dbReference type="EMBL" id="CP049806">
    <property type="protein sequence ID" value="QIT17920.1"/>
    <property type="molecule type" value="Genomic_DNA"/>
</dbReference>
<dbReference type="InterPro" id="IPR033932">
    <property type="entry name" value="YtcJ-like"/>
</dbReference>
<dbReference type="InterPro" id="IPR011059">
    <property type="entry name" value="Metal-dep_hydrolase_composite"/>
</dbReference>
<dbReference type="AlphaFoldDB" id="A0A6H0FUB2"/>
<dbReference type="SUPFAM" id="SSF51556">
    <property type="entry name" value="Metallo-dependent hydrolases"/>
    <property type="match status" value="1"/>
</dbReference>
<dbReference type="InterPro" id="IPR032466">
    <property type="entry name" value="Metal_Hydrolase"/>
</dbReference>
<accession>A0A6H0FUB2</accession>
<reference evidence="2 3" key="1">
    <citation type="submission" date="2020-03" db="EMBL/GenBank/DDBJ databases">
        <authorList>
            <person name="Zhang L."/>
            <person name="Han X."/>
            <person name="Chen Y."/>
            <person name="Yu Y."/>
        </authorList>
    </citation>
    <scope>NUCLEOTIDE SEQUENCE [LARGE SCALE GENOMIC DNA]</scope>
    <source>
        <strain evidence="2 3">A1254</strain>
    </source>
</reference>
<evidence type="ECO:0000259" key="1">
    <source>
        <dbReference type="Pfam" id="PF07969"/>
    </source>
</evidence>
<dbReference type="Pfam" id="PF07969">
    <property type="entry name" value="Amidohydro_3"/>
    <property type="match status" value="1"/>
</dbReference>
<dbReference type="SUPFAM" id="SSF51338">
    <property type="entry name" value="Composite domain of metallo-dependent hydrolases"/>
    <property type="match status" value="1"/>
</dbReference>
<protein>
    <submittedName>
        <fullName evidence="2">Amidohydrolase</fullName>
    </submittedName>
</protein>